<evidence type="ECO:0000313" key="2">
    <source>
        <dbReference type="EMBL" id="WMN17172.1"/>
    </source>
</evidence>
<accession>A0ABY9NGA8</accession>
<organism evidence="2 3">
    <name type="scientific">Pseudomonas piscis</name>
    <dbReference type="NCBI Taxonomy" id="2614538"/>
    <lineage>
        <taxon>Bacteria</taxon>
        <taxon>Pseudomonadati</taxon>
        <taxon>Pseudomonadota</taxon>
        <taxon>Gammaproteobacteria</taxon>
        <taxon>Pseudomonadales</taxon>
        <taxon>Pseudomonadaceae</taxon>
        <taxon>Pseudomonas</taxon>
    </lineage>
</organism>
<name>A0ABY9NGA8_9PSED</name>
<evidence type="ECO:0000256" key="1">
    <source>
        <dbReference type="SAM" id="Phobius"/>
    </source>
</evidence>
<feature type="transmembrane region" description="Helical" evidence="1">
    <location>
        <begin position="51"/>
        <end position="75"/>
    </location>
</feature>
<keyword evidence="1" id="KW-1133">Transmembrane helix</keyword>
<dbReference type="EMBL" id="CP133164">
    <property type="protein sequence ID" value="WMN17172.1"/>
    <property type="molecule type" value="Genomic_DNA"/>
</dbReference>
<proteinExistence type="predicted"/>
<evidence type="ECO:0000313" key="3">
    <source>
        <dbReference type="Proteomes" id="UP001237292"/>
    </source>
</evidence>
<gene>
    <name evidence="2" type="ORF">QL104_28120</name>
</gene>
<keyword evidence="3" id="KW-1185">Reference proteome</keyword>
<dbReference type="Proteomes" id="UP001237292">
    <property type="component" value="Chromosome"/>
</dbReference>
<keyword evidence="1" id="KW-0812">Transmembrane</keyword>
<feature type="transmembrane region" description="Helical" evidence="1">
    <location>
        <begin position="20"/>
        <end position="45"/>
    </location>
</feature>
<protein>
    <submittedName>
        <fullName evidence="2">Uncharacterized protein</fullName>
    </submittedName>
</protein>
<keyword evidence="1" id="KW-0472">Membrane</keyword>
<reference evidence="2 3" key="1">
    <citation type="journal article" date="2023" name="Access Microbiol">
        <title>The genome of a steinernematid-associated Pseudomonas piscis bacterium encodes the biosynthesis of insect toxins.</title>
        <authorList>
            <person name="Awori R.M."/>
            <person name="Hendre P."/>
            <person name="Amugune N.O."/>
        </authorList>
    </citation>
    <scope>NUCLEOTIDE SEQUENCE [LARGE SCALE GENOMIC DNA]</scope>
    <source>
        <strain evidence="2 3">75</strain>
    </source>
</reference>
<dbReference type="RefSeq" id="WP_282877065.1">
    <property type="nucleotide sequence ID" value="NZ_CP133164.1"/>
</dbReference>
<sequence>MRDTRGGDRFVVRGLVRSFYLLQLAALLNAVGARCGQLAIAWWILHKTGDALLFSASVAIATFADVLSRALCGWLGHEYDRQRLLASFPSVSWSVAHSPRRWAQAQPWQCSAC</sequence>